<keyword evidence="9" id="KW-1185">Reference proteome</keyword>
<keyword evidence="5" id="KW-0732">Signal</keyword>
<evidence type="ECO:0000256" key="3">
    <source>
        <dbReference type="ARBA" id="ARBA00022452"/>
    </source>
</evidence>
<evidence type="ECO:0000256" key="7">
    <source>
        <dbReference type="ARBA" id="ARBA00023237"/>
    </source>
</evidence>
<keyword evidence="6" id="KW-0472">Membrane</keyword>
<sequence>MIKKIGIAFLLLFLAVDAFAGGFRVSLQGVRQSALGAQGAALTGDASVMFYNPAALAFVGSQWSVAAGVFGVRLTSKYQNRTTLETAETDNPLGTPLYAALSYKPVDKLALGVSVTTPFGSTVDWGNNWPGKYVINRIALKSFFIQPTIAYQFNDWFALGGGAVIAKGSVNIQREVAVAGNDASLEIDAPHAQGWGMNLGVFIKPSEKVNLGLSYRSELKMKAEDGDVKWKNVPQLVSGSLPFNAKKINAQLPLPAELLFGLTYQAAPKWMLAAEIGAVNWGTYKELVINLTNGKESYKNQSTKEFKNTVNYSLGAEYAATDKLDLRLGYKFDESPSPGRYFNPETPTVNYHAFTSGLGYKFKALKIDLMAEYLKGNEREFNNVDYDFGGDIVSSGFIFGLGLSYNFDLQ</sequence>
<dbReference type="Proteomes" id="UP000262142">
    <property type="component" value="Unassembled WGS sequence"/>
</dbReference>
<accession>A0A383TW02</accession>
<dbReference type="InterPro" id="IPR005017">
    <property type="entry name" value="OMPP1/FadL/TodX"/>
</dbReference>
<evidence type="ECO:0000313" key="8">
    <source>
        <dbReference type="EMBL" id="SZD71013.1"/>
    </source>
</evidence>
<evidence type="ECO:0000256" key="1">
    <source>
        <dbReference type="ARBA" id="ARBA00004571"/>
    </source>
</evidence>
<keyword evidence="4" id="KW-0812">Transmembrane</keyword>
<keyword evidence="7" id="KW-0998">Cell outer membrane</keyword>
<protein>
    <submittedName>
        <fullName evidence="8">47 kDa outer membrane protein</fullName>
    </submittedName>
</protein>
<dbReference type="PANTHER" id="PTHR35093:SF8">
    <property type="entry name" value="OUTER MEMBRANE PROTEIN NMB0088-RELATED"/>
    <property type="match status" value="1"/>
</dbReference>
<organism evidence="8 9">
    <name type="scientific">Candidatus Ornithobacterium hominis</name>
    <dbReference type="NCBI Taxonomy" id="2497989"/>
    <lineage>
        <taxon>Bacteria</taxon>
        <taxon>Pseudomonadati</taxon>
        <taxon>Bacteroidota</taxon>
        <taxon>Flavobacteriia</taxon>
        <taxon>Flavobacteriales</taxon>
        <taxon>Weeksellaceae</taxon>
        <taxon>Ornithobacterium</taxon>
    </lineage>
</organism>
<dbReference type="GO" id="GO:0015483">
    <property type="term" value="F:long-chain fatty acid transporting porin activity"/>
    <property type="evidence" value="ECO:0007669"/>
    <property type="project" value="TreeGrafter"/>
</dbReference>
<dbReference type="Pfam" id="PF03349">
    <property type="entry name" value="Toluene_X"/>
    <property type="match status" value="1"/>
</dbReference>
<evidence type="ECO:0000256" key="2">
    <source>
        <dbReference type="ARBA" id="ARBA00008163"/>
    </source>
</evidence>
<evidence type="ECO:0000256" key="5">
    <source>
        <dbReference type="ARBA" id="ARBA00022729"/>
    </source>
</evidence>
<dbReference type="AlphaFoldDB" id="A0A383TW02"/>
<evidence type="ECO:0000313" key="9">
    <source>
        <dbReference type="Proteomes" id="UP000262142"/>
    </source>
</evidence>
<reference evidence="8 9" key="1">
    <citation type="submission" date="2018-09" db="EMBL/GenBank/DDBJ databases">
        <authorList>
            <consortium name="Pathogen Informatics"/>
        </authorList>
    </citation>
    <scope>NUCLEOTIDE SEQUENCE [LARGE SCALE GENOMIC DNA]</scope>
    <source>
        <strain evidence="8 9">OH-22767</strain>
    </source>
</reference>
<dbReference type="Gene3D" id="2.40.160.60">
    <property type="entry name" value="Outer membrane protein transport protein (OMPP1/FadL/TodX)"/>
    <property type="match status" value="1"/>
</dbReference>
<evidence type="ECO:0000256" key="6">
    <source>
        <dbReference type="ARBA" id="ARBA00023136"/>
    </source>
</evidence>
<dbReference type="PANTHER" id="PTHR35093">
    <property type="entry name" value="OUTER MEMBRANE PROTEIN NMB0088-RELATED"/>
    <property type="match status" value="1"/>
</dbReference>
<name>A0A383TW02_9FLAO</name>
<keyword evidence="3" id="KW-1134">Transmembrane beta strand</keyword>
<comment type="subcellular location">
    <subcellularLocation>
        <location evidence="1">Cell outer membrane</location>
        <topology evidence="1">Multi-pass membrane protein</topology>
    </subcellularLocation>
</comment>
<evidence type="ECO:0000256" key="4">
    <source>
        <dbReference type="ARBA" id="ARBA00022692"/>
    </source>
</evidence>
<comment type="similarity">
    <text evidence="2">Belongs to the OmpP1/FadL family.</text>
</comment>
<dbReference type="OrthoDB" id="9922at2"/>
<proteinExistence type="inferred from homology"/>
<dbReference type="SUPFAM" id="SSF56935">
    <property type="entry name" value="Porins"/>
    <property type="match status" value="1"/>
</dbReference>
<dbReference type="GO" id="GO:0009279">
    <property type="term" value="C:cell outer membrane"/>
    <property type="evidence" value="ECO:0007669"/>
    <property type="project" value="UniProtKB-SubCell"/>
</dbReference>
<dbReference type="RefSeq" id="WP_119058719.1">
    <property type="nucleotide sequence ID" value="NZ_UNSC01000001.1"/>
</dbReference>
<dbReference type="EMBL" id="UNSC01000001">
    <property type="protein sequence ID" value="SZD71013.1"/>
    <property type="molecule type" value="Genomic_DNA"/>
</dbReference>
<gene>
    <name evidence="8" type="ORF">SAMEA104719789_00104</name>
</gene>